<feature type="compositionally biased region" description="Basic and acidic residues" evidence="1">
    <location>
        <begin position="193"/>
        <end position="205"/>
    </location>
</feature>
<protein>
    <recommendedName>
        <fullName evidence="4">Phage protein</fullName>
    </recommendedName>
</protein>
<dbReference type="AlphaFoldDB" id="A0A1L5PNQ7"/>
<evidence type="ECO:0008006" key="4">
    <source>
        <dbReference type="Google" id="ProtNLM"/>
    </source>
</evidence>
<dbReference type="Proteomes" id="UP000185146">
    <property type="component" value="Chromosome"/>
</dbReference>
<organism evidence="2 3">
    <name type="scientific">Pseudomonas putida</name>
    <name type="common">Arthrobacter siderocapsulatus</name>
    <dbReference type="NCBI Taxonomy" id="303"/>
    <lineage>
        <taxon>Bacteria</taxon>
        <taxon>Pseudomonadati</taxon>
        <taxon>Pseudomonadota</taxon>
        <taxon>Gammaproteobacteria</taxon>
        <taxon>Pseudomonadales</taxon>
        <taxon>Pseudomonadaceae</taxon>
        <taxon>Pseudomonas</taxon>
    </lineage>
</organism>
<reference evidence="2 3" key="1">
    <citation type="submission" date="2016-12" db="EMBL/GenBank/DDBJ databases">
        <title>Draft Genome Sequence of Mercury Resistant Pseudomonas DRA525.</title>
        <authorList>
            <person name="Drace K.M."/>
        </authorList>
    </citation>
    <scope>NUCLEOTIDE SEQUENCE [LARGE SCALE GENOMIC DNA]</scope>
    <source>
        <strain evidence="2 3">DRA525</strain>
    </source>
</reference>
<name>A0A1L5PNQ7_PSEPU</name>
<gene>
    <name evidence="2" type="ORF">BL240_09385</name>
</gene>
<dbReference type="EMBL" id="CP018743">
    <property type="protein sequence ID" value="APO81646.1"/>
    <property type="molecule type" value="Genomic_DNA"/>
</dbReference>
<dbReference type="RefSeq" id="WP_023661588.1">
    <property type="nucleotide sequence ID" value="NZ_CP018743.1"/>
</dbReference>
<evidence type="ECO:0000313" key="3">
    <source>
        <dbReference type="Proteomes" id="UP000185146"/>
    </source>
</evidence>
<evidence type="ECO:0000256" key="1">
    <source>
        <dbReference type="SAM" id="MobiDB-lite"/>
    </source>
</evidence>
<proteinExistence type="predicted"/>
<sequence>MSTKQPDWEAIERAYRAGVLSVREIAAAHEVSHTAINKRAKRDGWDRDLKAKIKAKADALVSRREVSTEVSSKQAETEREIIELNAEVIANIRMAHRGDISRSRRLTNKLLDELESLTDEQGTIKELIDQLKDGDHEDGEAMADVLALAKKMSALPARTKTMKELAETLKTLVALERQAYDLDVKQGGSEEDTLSKLMDELSKDA</sequence>
<accession>A0A1L5PNQ7</accession>
<evidence type="ECO:0000313" key="2">
    <source>
        <dbReference type="EMBL" id="APO81646.1"/>
    </source>
</evidence>
<feature type="region of interest" description="Disordered" evidence="1">
    <location>
        <begin position="184"/>
        <end position="205"/>
    </location>
</feature>